<sequence>MLWSRRPWSSWAERGANIAVLAKAGTASGRTAVPPLPSLTSTATPTSNGRPEKSSETKLALEFEPQRGEVRCSWKRWWPWLGHVDFSALAPLKDNKATRLHPLLTRYTHRGRARLHQERWPARTSASRSSRECYAVLNDGPDSTESLHSDGPHARTVSA</sequence>
<evidence type="ECO:0000313" key="1">
    <source>
        <dbReference type="EMBL" id="KAH6926145.1"/>
    </source>
</evidence>
<protein>
    <submittedName>
        <fullName evidence="1">Uncharacterized protein</fullName>
    </submittedName>
</protein>
<organism evidence="1 2">
    <name type="scientific">Hyalomma asiaticum</name>
    <name type="common">Tick</name>
    <dbReference type="NCBI Taxonomy" id="266040"/>
    <lineage>
        <taxon>Eukaryota</taxon>
        <taxon>Metazoa</taxon>
        <taxon>Ecdysozoa</taxon>
        <taxon>Arthropoda</taxon>
        <taxon>Chelicerata</taxon>
        <taxon>Arachnida</taxon>
        <taxon>Acari</taxon>
        <taxon>Parasitiformes</taxon>
        <taxon>Ixodida</taxon>
        <taxon>Ixodoidea</taxon>
        <taxon>Ixodidae</taxon>
        <taxon>Hyalomminae</taxon>
        <taxon>Hyalomma</taxon>
    </lineage>
</organism>
<evidence type="ECO:0000313" key="2">
    <source>
        <dbReference type="Proteomes" id="UP000821845"/>
    </source>
</evidence>
<name>A0ACB7RUS5_HYAAI</name>
<keyword evidence="2" id="KW-1185">Reference proteome</keyword>
<accession>A0ACB7RUS5</accession>
<dbReference type="EMBL" id="CM023487">
    <property type="protein sequence ID" value="KAH6926145.1"/>
    <property type="molecule type" value="Genomic_DNA"/>
</dbReference>
<reference evidence="1" key="1">
    <citation type="submission" date="2020-05" db="EMBL/GenBank/DDBJ databases">
        <title>Large-scale comparative analyses of tick genomes elucidate their genetic diversity and vector capacities.</title>
        <authorList>
            <person name="Jia N."/>
            <person name="Wang J."/>
            <person name="Shi W."/>
            <person name="Du L."/>
            <person name="Sun Y."/>
            <person name="Zhan W."/>
            <person name="Jiang J."/>
            <person name="Wang Q."/>
            <person name="Zhang B."/>
            <person name="Ji P."/>
            <person name="Sakyi L.B."/>
            <person name="Cui X."/>
            <person name="Yuan T."/>
            <person name="Jiang B."/>
            <person name="Yang W."/>
            <person name="Lam T.T.-Y."/>
            <person name="Chang Q."/>
            <person name="Ding S."/>
            <person name="Wang X."/>
            <person name="Zhu J."/>
            <person name="Ruan X."/>
            <person name="Zhao L."/>
            <person name="Wei J."/>
            <person name="Que T."/>
            <person name="Du C."/>
            <person name="Cheng J."/>
            <person name="Dai P."/>
            <person name="Han X."/>
            <person name="Huang E."/>
            <person name="Gao Y."/>
            <person name="Liu J."/>
            <person name="Shao H."/>
            <person name="Ye R."/>
            <person name="Li L."/>
            <person name="Wei W."/>
            <person name="Wang X."/>
            <person name="Wang C."/>
            <person name="Yang T."/>
            <person name="Huo Q."/>
            <person name="Li W."/>
            <person name="Guo W."/>
            <person name="Chen H."/>
            <person name="Zhou L."/>
            <person name="Ni X."/>
            <person name="Tian J."/>
            <person name="Zhou Y."/>
            <person name="Sheng Y."/>
            <person name="Liu T."/>
            <person name="Pan Y."/>
            <person name="Xia L."/>
            <person name="Li J."/>
            <person name="Zhao F."/>
            <person name="Cao W."/>
        </authorList>
    </citation>
    <scope>NUCLEOTIDE SEQUENCE</scope>
    <source>
        <strain evidence="1">Hyas-2018</strain>
    </source>
</reference>
<comment type="caution">
    <text evidence="1">The sequence shown here is derived from an EMBL/GenBank/DDBJ whole genome shotgun (WGS) entry which is preliminary data.</text>
</comment>
<gene>
    <name evidence="1" type="ORF">HPB50_015292</name>
</gene>
<dbReference type="Proteomes" id="UP000821845">
    <property type="component" value="Chromosome 7"/>
</dbReference>
<proteinExistence type="predicted"/>